<keyword evidence="5" id="KW-0808">Transferase</keyword>
<dbReference type="EC" id="2.7.11.1" evidence="3"/>
<keyword evidence="7 12" id="KW-0418">Kinase</keyword>
<reference evidence="12 13" key="1">
    <citation type="submission" date="2019-09" db="EMBL/GenBank/DDBJ databases">
        <title>Bird 10,000 Genomes (B10K) Project - Family phase.</title>
        <authorList>
            <person name="Zhang G."/>
        </authorList>
    </citation>
    <scope>NUCLEOTIDE SEQUENCE [LARGE SCALE GENOMIC DNA]</scope>
    <source>
        <strain evidence="12">OUT-0059</strain>
        <tissue evidence="12">Muscle</tissue>
    </source>
</reference>
<keyword evidence="4" id="KW-0723">Serine/threonine-protein kinase</keyword>
<protein>
    <recommendedName>
        <fullName evidence="3">non-specific serine/threonine protein kinase</fullName>
        <ecNumber evidence="3">2.7.11.1</ecNumber>
    </recommendedName>
</protein>
<proteinExistence type="inferred from homology"/>
<evidence type="ECO:0000256" key="5">
    <source>
        <dbReference type="ARBA" id="ARBA00022679"/>
    </source>
</evidence>
<evidence type="ECO:0000256" key="4">
    <source>
        <dbReference type="ARBA" id="ARBA00022527"/>
    </source>
</evidence>
<name>A0A7L3PSM9_9DEND</name>
<evidence type="ECO:0000256" key="2">
    <source>
        <dbReference type="ARBA" id="ARBA00005505"/>
    </source>
</evidence>
<accession>A0A7L3PSM9</accession>
<dbReference type="InterPro" id="IPR000719">
    <property type="entry name" value="Prot_kinase_dom"/>
</dbReference>
<evidence type="ECO:0000256" key="3">
    <source>
        <dbReference type="ARBA" id="ARBA00012513"/>
    </source>
</evidence>
<evidence type="ECO:0000256" key="9">
    <source>
        <dbReference type="ARBA" id="ARBA00047899"/>
    </source>
</evidence>
<dbReference type="Pfam" id="PF00069">
    <property type="entry name" value="Pkinase"/>
    <property type="match status" value="1"/>
</dbReference>
<keyword evidence="13" id="KW-1185">Reference proteome</keyword>
<dbReference type="AlphaFoldDB" id="A0A7L3PSM9"/>
<gene>
    <name evidence="12" type="primary">Pim1_1</name>
    <name evidence="12" type="ORF">XIPELE_R12089</name>
</gene>
<dbReference type="SUPFAM" id="SSF56112">
    <property type="entry name" value="Protein kinase-like (PK-like)"/>
    <property type="match status" value="1"/>
</dbReference>
<feature type="domain" description="Protein kinase" evidence="11">
    <location>
        <begin position="1"/>
        <end position="90"/>
    </location>
</feature>
<dbReference type="GO" id="GO:0005524">
    <property type="term" value="F:ATP binding"/>
    <property type="evidence" value="ECO:0007669"/>
    <property type="project" value="UniProtKB-KW"/>
</dbReference>
<dbReference type="EMBL" id="VZUH01056350">
    <property type="protein sequence ID" value="NXU92500.1"/>
    <property type="molecule type" value="Genomic_DNA"/>
</dbReference>
<sequence length="92" mass="10951">SIGTPSYSPPEWVHLKYYHGEAATIWSLGMLLYQMVCGKHPFWRGLNTMWDQLLFPQQISQEYQHLIRWCFALRPSDRPSLEDLFCHPWVRG</sequence>
<comment type="caution">
    <text evidence="12">The sequence shown here is derived from an EMBL/GenBank/DDBJ whole genome shotgun (WGS) entry which is preliminary data.</text>
</comment>
<comment type="subcellular location">
    <subcellularLocation>
        <location evidence="1">Host cell</location>
    </subcellularLocation>
</comment>
<dbReference type="GO" id="GO:0004674">
    <property type="term" value="F:protein serine/threonine kinase activity"/>
    <property type="evidence" value="ECO:0007669"/>
    <property type="project" value="UniProtKB-KW"/>
</dbReference>
<evidence type="ECO:0000313" key="12">
    <source>
        <dbReference type="EMBL" id="NXU92500.1"/>
    </source>
</evidence>
<evidence type="ECO:0000256" key="1">
    <source>
        <dbReference type="ARBA" id="ARBA00004340"/>
    </source>
</evidence>
<dbReference type="PROSITE" id="PS50011">
    <property type="entry name" value="PROTEIN_KINASE_DOM"/>
    <property type="match status" value="1"/>
</dbReference>
<keyword evidence="6" id="KW-0547">Nucleotide-binding</keyword>
<dbReference type="Proteomes" id="UP000551443">
    <property type="component" value="Unassembled WGS sequence"/>
</dbReference>
<feature type="non-terminal residue" evidence="12">
    <location>
        <position position="92"/>
    </location>
</feature>
<evidence type="ECO:0000313" key="13">
    <source>
        <dbReference type="Proteomes" id="UP000551443"/>
    </source>
</evidence>
<keyword evidence="8" id="KW-0067">ATP-binding</keyword>
<feature type="non-terminal residue" evidence="12">
    <location>
        <position position="1"/>
    </location>
</feature>
<dbReference type="InterPro" id="IPR051138">
    <property type="entry name" value="PIM_Ser/Thr_kinase"/>
</dbReference>
<dbReference type="Gene3D" id="1.10.510.10">
    <property type="entry name" value="Transferase(Phosphotransferase) domain 1"/>
    <property type="match status" value="1"/>
</dbReference>
<evidence type="ECO:0000259" key="11">
    <source>
        <dbReference type="PROSITE" id="PS50011"/>
    </source>
</evidence>
<evidence type="ECO:0000256" key="8">
    <source>
        <dbReference type="ARBA" id="ARBA00022840"/>
    </source>
</evidence>
<comment type="similarity">
    <text evidence="2">Belongs to the protein kinase superfamily. CAMK Ser/Thr protein kinase family. PIM subfamily.</text>
</comment>
<evidence type="ECO:0000256" key="10">
    <source>
        <dbReference type="ARBA" id="ARBA00048679"/>
    </source>
</evidence>
<comment type="catalytic activity">
    <reaction evidence="9">
        <text>L-threonyl-[protein] + ATP = O-phospho-L-threonyl-[protein] + ADP + H(+)</text>
        <dbReference type="Rhea" id="RHEA:46608"/>
        <dbReference type="Rhea" id="RHEA-COMP:11060"/>
        <dbReference type="Rhea" id="RHEA-COMP:11605"/>
        <dbReference type="ChEBI" id="CHEBI:15378"/>
        <dbReference type="ChEBI" id="CHEBI:30013"/>
        <dbReference type="ChEBI" id="CHEBI:30616"/>
        <dbReference type="ChEBI" id="CHEBI:61977"/>
        <dbReference type="ChEBI" id="CHEBI:456216"/>
        <dbReference type="EC" id="2.7.11.1"/>
    </reaction>
</comment>
<dbReference type="PANTHER" id="PTHR22984">
    <property type="entry name" value="SERINE/THREONINE-PROTEIN KINASE PIM"/>
    <property type="match status" value="1"/>
</dbReference>
<dbReference type="PANTHER" id="PTHR22984:SF25">
    <property type="entry name" value="PROTEIN KINASE DOMAIN-CONTAINING PROTEIN"/>
    <property type="match status" value="1"/>
</dbReference>
<evidence type="ECO:0000256" key="6">
    <source>
        <dbReference type="ARBA" id="ARBA00022741"/>
    </source>
</evidence>
<dbReference type="InterPro" id="IPR011009">
    <property type="entry name" value="Kinase-like_dom_sf"/>
</dbReference>
<dbReference type="GO" id="GO:0005737">
    <property type="term" value="C:cytoplasm"/>
    <property type="evidence" value="ECO:0007669"/>
    <property type="project" value="TreeGrafter"/>
</dbReference>
<evidence type="ECO:0000256" key="7">
    <source>
        <dbReference type="ARBA" id="ARBA00022777"/>
    </source>
</evidence>
<comment type="catalytic activity">
    <reaction evidence="10">
        <text>L-seryl-[protein] + ATP = O-phospho-L-seryl-[protein] + ADP + H(+)</text>
        <dbReference type="Rhea" id="RHEA:17989"/>
        <dbReference type="Rhea" id="RHEA-COMP:9863"/>
        <dbReference type="Rhea" id="RHEA-COMP:11604"/>
        <dbReference type="ChEBI" id="CHEBI:15378"/>
        <dbReference type="ChEBI" id="CHEBI:29999"/>
        <dbReference type="ChEBI" id="CHEBI:30616"/>
        <dbReference type="ChEBI" id="CHEBI:83421"/>
        <dbReference type="ChEBI" id="CHEBI:456216"/>
        <dbReference type="EC" id="2.7.11.1"/>
    </reaction>
</comment>
<dbReference type="GO" id="GO:0043657">
    <property type="term" value="C:host cell"/>
    <property type="evidence" value="ECO:0007669"/>
    <property type="project" value="UniProtKB-SubCell"/>
</dbReference>
<organism evidence="12 13">
    <name type="scientific">Xiphorhynchus elegans</name>
    <name type="common">elegant woodcreeper</name>
    <dbReference type="NCBI Taxonomy" id="269412"/>
    <lineage>
        <taxon>Eukaryota</taxon>
        <taxon>Metazoa</taxon>
        <taxon>Chordata</taxon>
        <taxon>Craniata</taxon>
        <taxon>Vertebrata</taxon>
        <taxon>Euteleostomi</taxon>
        <taxon>Archelosauria</taxon>
        <taxon>Archosauria</taxon>
        <taxon>Dinosauria</taxon>
        <taxon>Saurischia</taxon>
        <taxon>Theropoda</taxon>
        <taxon>Coelurosauria</taxon>
        <taxon>Aves</taxon>
        <taxon>Neognathae</taxon>
        <taxon>Neoaves</taxon>
        <taxon>Telluraves</taxon>
        <taxon>Australaves</taxon>
        <taxon>Passeriformes</taxon>
        <taxon>Dendrocolaptidae</taxon>
        <taxon>Xiphorhynchus</taxon>
    </lineage>
</organism>